<name>A0ABQ3TCD3_9ACTN</name>
<dbReference type="Proteomes" id="UP000608522">
    <property type="component" value="Unassembled WGS sequence"/>
</dbReference>
<evidence type="ECO:0000256" key="1">
    <source>
        <dbReference type="SAM" id="MobiDB-lite"/>
    </source>
</evidence>
<evidence type="ECO:0000313" key="3">
    <source>
        <dbReference type="Proteomes" id="UP000608522"/>
    </source>
</evidence>
<accession>A0ABQ3TCD3</accession>
<gene>
    <name evidence="2" type="ORF">Sspor_36390</name>
</gene>
<keyword evidence="3" id="KW-1185">Reference proteome</keyword>
<protein>
    <submittedName>
        <fullName evidence="2">Uncharacterized protein</fullName>
    </submittedName>
</protein>
<evidence type="ECO:0000313" key="2">
    <source>
        <dbReference type="EMBL" id="GHI78078.1"/>
    </source>
</evidence>
<feature type="region of interest" description="Disordered" evidence="1">
    <location>
        <begin position="28"/>
        <end position="78"/>
    </location>
</feature>
<reference evidence="3" key="1">
    <citation type="submission" date="2023-07" db="EMBL/GenBank/DDBJ databases">
        <title>Whole genome shotgun sequence of Streptomyces spororaveus NBRC 15456.</title>
        <authorList>
            <person name="Komaki H."/>
            <person name="Tamura T."/>
        </authorList>
    </citation>
    <scope>NUCLEOTIDE SEQUENCE [LARGE SCALE GENOMIC DNA]</scope>
    <source>
        <strain evidence="3">NBRC 15456</strain>
    </source>
</reference>
<proteinExistence type="predicted"/>
<dbReference type="EMBL" id="BNED01000005">
    <property type="protein sequence ID" value="GHI78078.1"/>
    <property type="molecule type" value="Genomic_DNA"/>
</dbReference>
<organism evidence="2 3">
    <name type="scientific">Streptomyces spororaveus</name>
    <dbReference type="NCBI Taxonomy" id="284039"/>
    <lineage>
        <taxon>Bacteria</taxon>
        <taxon>Bacillati</taxon>
        <taxon>Actinomycetota</taxon>
        <taxon>Actinomycetes</taxon>
        <taxon>Kitasatosporales</taxon>
        <taxon>Streptomycetaceae</taxon>
        <taxon>Streptomyces</taxon>
    </lineage>
</organism>
<comment type="caution">
    <text evidence="2">The sequence shown here is derived from an EMBL/GenBank/DDBJ whole genome shotgun (WGS) entry which is preliminary data.</text>
</comment>
<sequence>MRVLSRGTHARGADAGTRAAYAAAPISPATWGDERNTMRSRGPAPHTFRRSDTWRGPGFQGGITPPPTHCPKWDKPPLGFLFENTRQARTRARKLPSCR</sequence>